<comment type="similarity">
    <text evidence="2">Belongs to the FHIPEP (flagella/HR/invasion proteins export pore) family.</text>
</comment>
<evidence type="ECO:0000256" key="6">
    <source>
        <dbReference type="ARBA" id="ARBA00022692"/>
    </source>
</evidence>
<evidence type="ECO:0000256" key="1">
    <source>
        <dbReference type="ARBA" id="ARBA00004429"/>
    </source>
</evidence>
<dbReference type="InterPro" id="IPR006302">
    <property type="entry name" value="T3SS_HrcV"/>
</dbReference>
<name>A0A3A3FLD0_9BURK</name>
<dbReference type="InterPro" id="IPR042194">
    <property type="entry name" value="FHIPEP_1"/>
</dbReference>
<dbReference type="Gene3D" id="3.40.50.12790">
    <property type="entry name" value="FHIPEP family, domain 4"/>
    <property type="match status" value="1"/>
</dbReference>
<comment type="caution">
    <text evidence="10">The sequence shown here is derived from an EMBL/GenBank/DDBJ whole genome shotgun (WGS) entry which is preliminary data.</text>
</comment>
<keyword evidence="8 9" id="KW-0472">Membrane</keyword>
<proteinExistence type="inferred from homology"/>
<feature type="transmembrane region" description="Helical" evidence="9">
    <location>
        <begin position="258"/>
        <end position="277"/>
    </location>
</feature>
<dbReference type="InterPro" id="IPR042196">
    <property type="entry name" value="FHIPEP_4"/>
</dbReference>
<dbReference type="NCBIfam" id="TIGR01399">
    <property type="entry name" value="hrcV"/>
    <property type="match status" value="1"/>
</dbReference>
<evidence type="ECO:0000256" key="3">
    <source>
        <dbReference type="ARBA" id="ARBA00022448"/>
    </source>
</evidence>
<evidence type="ECO:0000256" key="8">
    <source>
        <dbReference type="ARBA" id="ARBA00023136"/>
    </source>
</evidence>
<dbReference type="Pfam" id="PF00771">
    <property type="entry name" value="FHIPEP"/>
    <property type="match status" value="1"/>
</dbReference>
<dbReference type="InterPro" id="IPR042193">
    <property type="entry name" value="FHIPEP_3"/>
</dbReference>
<protein>
    <submittedName>
        <fullName evidence="10">EscV/YscV/HrcV family type III secretion system export apparatus protein</fullName>
    </submittedName>
</protein>
<evidence type="ECO:0000313" key="10">
    <source>
        <dbReference type="EMBL" id="RJF92165.1"/>
    </source>
</evidence>
<feature type="transmembrane region" description="Helical" evidence="9">
    <location>
        <begin position="90"/>
        <end position="111"/>
    </location>
</feature>
<comment type="subcellular location">
    <subcellularLocation>
        <location evidence="1">Cell inner membrane</location>
        <topology evidence="1">Multi-pass membrane protein</topology>
    </subcellularLocation>
</comment>
<evidence type="ECO:0000256" key="4">
    <source>
        <dbReference type="ARBA" id="ARBA00022475"/>
    </source>
</evidence>
<keyword evidence="6 9" id="KW-0812">Transmembrane</keyword>
<dbReference type="AlphaFoldDB" id="A0A3A3FLD0"/>
<feature type="transmembrane region" description="Helical" evidence="9">
    <location>
        <begin position="217"/>
        <end position="238"/>
    </location>
</feature>
<evidence type="ECO:0000256" key="2">
    <source>
        <dbReference type="ARBA" id="ARBA00008835"/>
    </source>
</evidence>
<gene>
    <name evidence="10" type="ORF">D3871_26345</name>
</gene>
<dbReference type="GO" id="GO:0009306">
    <property type="term" value="P:protein secretion"/>
    <property type="evidence" value="ECO:0007669"/>
    <property type="project" value="InterPro"/>
</dbReference>
<accession>A0A3A3FLD0</accession>
<feature type="transmembrane region" description="Helical" evidence="9">
    <location>
        <begin position="23"/>
        <end position="49"/>
    </location>
</feature>
<evidence type="ECO:0000256" key="7">
    <source>
        <dbReference type="ARBA" id="ARBA00022989"/>
    </source>
</evidence>
<dbReference type="PANTHER" id="PTHR30161">
    <property type="entry name" value="FLAGELLAR EXPORT PROTEIN, MEMBRANE FLHA SUBUNIT-RELATED"/>
    <property type="match status" value="1"/>
</dbReference>
<keyword evidence="7 9" id="KW-1133">Transmembrane helix</keyword>
<evidence type="ECO:0000256" key="9">
    <source>
        <dbReference type="SAM" id="Phobius"/>
    </source>
</evidence>
<keyword evidence="4" id="KW-1003">Cell membrane</keyword>
<organism evidence="10 11">
    <name type="scientific">Noviherbaspirillum saxi</name>
    <dbReference type="NCBI Taxonomy" id="2320863"/>
    <lineage>
        <taxon>Bacteria</taxon>
        <taxon>Pseudomonadati</taxon>
        <taxon>Pseudomonadota</taxon>
        <taxon>Betaproteobacteria</taxon>
        <taxon>Burkholderiales</taxon>
        <taxon>Oxalobacteraceae</taxon>
        <taxon>Noviherbaspirillum</taxon>
    </lineage>
</organism>
<dbReference type="PIRSF" id="PIRSF005419">
    <property type="entry name" value="FlhA"/>
    <property type="match status" value="1"/>
</dbReference>
<reference evidence="11" key="1">
    <citation type="submission" date="2018-09" db="EMBL/GenBank/DDBJ databases">
        <authorList>
            <person name="Zhu H."/>
        </authorList>
    </citation>
    <scope>NUCLEOTIDE SEQUENCE [LARGE SCALE GENOMIC DNA]</scope>
    <source>
        <strain evidence="11">K1R23-30</strain>
    </source>
</reference>
<dbReference type="Gene3D" id="1.10.8.540">
    <property type="entry name" value="FHIPEP family, domain 3"/>
    <property type="match status" value="1"/>
</dbReference>
<dbReference type="GO" id="GO:0005886">
    <property type="term" value="C:plasma membrane"/>
    <property type="evidence" value="ECO:0007669"/>
    <property type="project" value="UniProtKB-SubCell"/>
</dbReference>
<keyword evidence="11" id="KW-1185">Reference proteome</keyword>
<dbReference type="Proteomes" id="UP000265955">
    <property type="component" value="Unassembled WGS sequence"/>
</dbReference>
<dbReference type="PRINTS" id="PR00949">
    <property type="entry name" value="TYPE3IMAPROT"/>
</dbReference>
<evidence type="ECO:0000313" key="11">
    <source>
        <dbReference type="Proteomes" id="UP000265955"/>
    </source>
</evidence>
<feature type="transmembrane region" description="Helical" evidence="9">
    <location>
        <begin position="131"/>
        <end position="149"/>
    </location>
</feature>
<sequence length="721" mass="78049">MPDHAMTTDTLERFTPQKLKTSAISIGAAVAKVEIFVALAVIGIVFLLILPIPTAMLDMLIAVNLFISGFLVVLSLYVAGITAFATFPTILLLTTLFRLGISVATTRSILLHGESGAIVETFGEFVVGGNLVVGMVVFLIVTAVQFIVLTKGAERVAEVSARFSLDALPAKQLAIEGELRANLIDQAEAKRQRGLLDTESQLLGAMDGAMKFVKGDAIAGLMIVAINLLGGLTIGVMGRGLSMSEAMRHYSVLTIGDGLVAQIPALLISMTAAILITRGTQKGGGKKGNFGGELSAQLFAYPKALGTVSAVMVLFALIPGMPSVMFGALALISGGGAYYASRREKTEETTGEKGDKRKQEAQVVHEFNQMDSLQVALPAKFENDPSMQTLINTVNNVRNKLVTGLGMTLPVVVFKYEGGLADDAMEFRVYEVPMLRAQIALDKVGVIGRFAEKAAAIPGSIIEPGGGMGGVDIVWVPRDAAASDPDVQSVAVEWESQIYGRVEQKLLRYGPRFTGVQAAQKFLSWMEEWMPELAKELQKAVPASKYADVLQRLLRENISVRNMRLIMETLADYGQRERDTAALTEFVRFALREQICHQLASDGELQAYVLEPELEEHLSSNIRQAAGGGFLALSPQATNQIIAAIRDAVTEFQPKGRTPVLVCAQDVRRYLRTMLEPEFPEVTILAVTELTPEVRVNVITTIALPDEENREDDFNDWGDDS</sequence>
<dbReference type="PANTHER" id="PTHR30161:SF2">
    <property type="entry name" value="INVASION PROTEIN INVA"/>
    <property type="match status" value="1"/>
</dbReference>
<keyword evidence="5" id="KW-0997">Cell inner membrane</keyword>
<keyword evidence="3" id="KW-0813">Transport</keyword>
<dbReference type="Gene3D" id="3.40.30.60">
    <property type="entry name" value="FHIPEP family, domain 1"/>
    <property type="match status" value="1"/>
</dbReference>
<dbReference type="InterPro" id="IPR001712">
    <property type="entry name" value="T3SS_FHIPEP"/>
</dbReference>
<evidence type="ECO:0000256" key="5">
    <source>
        <dbReference type="ARBA" id="ARBA00022519"/>
    </source>
</evidence>
<feature type="transmembrane region" description="Helical" evidence="9">
    <location>
        <begin position="55"/>
        <end position="78"/>
    </location>
</feature>
<dbReference type="EMBL" id="QYUO01000003">
    <property type="protein sequence ID" value="RJF92165.1"/>
    <property type="molecule type" value="Genomic_DNA"/>
</dbReference>